<comment type="caution">
    <text evidence="1">The sequence shown here is derived from an EMBL/GenBank/DDBJ whole genome shotgun (WGS) entry which is preliminary data.</text>
</comment>
<dbReference type="AlphaFoldDB" id="A0A9P9EQ01"/>
<dbReference type="OrthoDB" id="59699at2759"/>
<name>A0A9P9EQ01_9HYPO</name>
<keyword evidence="2" id="KW-1185">Reference proteome</keyword>
<evidence type="ECO:0000313" key="1">
    <source>
        <dbReference type="EMBL" id="KAH7141694.1"/>
    </source>
</evidence>
<accession>A0A9P9EQ01</accession>
<dbReference type="EMBL" id="JAGMUV010000010">
    <property type="protein sequence ID" value="KAH7141694.1"/>
    <property type="molecule type" value="Genomic_DNA"/>
</dbReference>
<evidence type="ECO:0000313" key="2">
    <source>
        <dbReference type="Proteomes" id="UP000738349"/>
    </source>
</evidence>
<sequence>MDVFWKAGIPSYGLLLRDSKVRNLFLQGCFDASAGEILGAKFMAALNFFGPLSTPQTASIILKMVSGITLLYEMLF</sequence>
<gene>
    <name evidence="1" type="ORF">EDB81DRAFT_884767</name>
</gene>
<dbReference type="Proteomes" id="UP000738349">
    <property type="component" value="Unassembled WGS sequence"/>
</dbReference>
<organism evidence="1 2">
    <name type="scientific">Dactylonectria macrodidyma</name>
    <dbReference type="NCBI Taxonomy" id="307937"/>
    <lineage>
        <taxon>Eukaryota</taxon>
        <taxon>Fungi</taxon>
        <taxon>Dikarya</taxon>
        <taxon>Ascomycota</taxon>
        <taxon>Pezizomycotina</taxon>
        <taxon>Sordariomycetes</taxon>
        <taxon>Hypocreomycetidae</taxon>
        <taxon>Hypocreales</taxon>
        <taxon>Nectriaceae</taxon>
        <taxon>Dactylonectria</taxon>
    </lineage>
</organism>
<reference evidence="1" key="1">
    <citation type="journal article" date="2021" name="Nat. Commun.">
        <title>Genetic determinants of endophytism in the Arabidopsis root mycobiome.</title>
        <authorList>
            <person name="Mesny F."/>
            <person name="Miyauchi S."/>
            <person name="Thiergart T."/>
            <person name="Pickel B."/>
            <person name="Atanasova L."/>
            <person name="Karlsson M."/>
            <person name="Huettel B."/>
            <person name="Barry K.W."/>
            <person name="Haridas S."/>
            <person name="Chen C."/>
            <person name="Bauer D."/>
            <person name="Andreopoulos W."/>
            <person name="Pangilinan J."/>
            <person name="LaButti K."/>
            <person name="Riley R."/>
            <person name="Lipzen A."/>
            <person name="Clum A."/>
            <person name="Drula E."/>
            <person name="Henrissat B."/>
            <person name="Kohler A."/>
            <person name="Grigoriev I.V."/>
            <person name="Martin F.M."/>
            <person name="Hacquard S."/>
        </authorList>
    </citation>
    <scope>NUCLEOTIDE SEQUENCE</scope>
    <source>
        <strain evidence="1">MPI-CAGE-AT-0147</strain>
    </source>
</reference>
<proteinExistence type="predicted"/>
<protein>
    <submittedName>
        <fullName evidence="1">Uncharacterized protein</fullName>
    </submittedName>
</protein>